<evidence type="ECO:0000259" key="1">
    <source>
        <dbReference type="PROSITE" id="PS50943"/>
    </source>
</evidence>
<evidence type="ECO:0000313" key="2">
    <source>
        <dbReference type="EMBL" id="MEQ2441169.1"/>
    </source>
</evidence>
<dbReference type="RefSeq" id="WP_349220098.1">
    <property type="nucleotide sequence ID" value="NZ_JBBMFD010000018.1"/>
</dbReference>
<keyword evidence="3" id="KW-1185">Reference proteome</keyword>
<proteinExistence type="predicted"/>
<dbReference type="InterPro" id="IPR010982">
    <property type="entry name" value="Lambda_DNA-bd_dom_sf"/>
</dbReference>
<reference evidence="2 3" key="1">
    <citation type="submission" date="2024-03" db="EMBL/GenBank/DDBJ databases">
        <title>Human intestinal bacterial collection.</title>
        <authorList>
            <person name="Pauvert C."/>
            <person name="Hitch T.C.A."/>
            <person name="Clavel T."/>
        </authorList>
    </citation>
    <scope>NUCLEOTIDE SEQUENCE [LARGE SCALE GENOMIC DNA]</scope>
    <source>
        <strain evidence="2 3">CLA-JM-H44</strain>
    </source>
</reference>
<gene>
    <name evidence="2" type="ORF">WMO26_10065</name>
</gene>
<sequence>MRADYEVGISFHLRLLRCIKGVNLFEVCRETRIPFRTLYRAERGYCKHLRLTDVALLAKYYAVPIPYLFRDAKKDAEYLLGILLEGRLKQAVR</sequence>
<feature type="domain" description="HTH cro/C1-type" evidence="1">
    <location>
        <begin position="13"/>
        <end position="68"/>
    </location>
</feature>
<dbReference type="Gene3D" id="1.10.260.40">
    <property type="entry name" value="lambda repressor-like DNA-binding domains"/>
    <property type="match status" value="1"/>
</dbReference>
<comment type="caution">
    <text evidence="2">The sequence shown here is derived from an EMBL/GenBank/DDBJ whole genome shotgun (WGS) entry which is preliminary data.</text>
</comment>
<dbReference type="InterPro" id="IPR001387">
    <property type="entry name" value="Cro/C1-type_HTH"/>
</dbReference>
<dbReference type="Proteomes" id="UP001489509">
    <property type="component" value="Unassembled WGS sequence"/>
</dbReference>
<accession>A0ABV1E1I8</accession>
<protein>
    <recommendedName>
        <fullName evidence="1">HTH cro/C1-type domain-containing protein</fullName>
    </recommendedName>
</protein>
<dbReference type="PROSITE" id="PS50943">
    <property type="entry name" value="HTH_CROC1"/>
    <property type="match status" value="1"/>
</dbReference>
<dbReference type="EMBL" id="JBBMFD010000018">
    <property type="protein sequence ID" value="MEQ2441169.1"/>
    <property type="molecule type" value="Genomic_DNA"/>
</dbReference>
<dbReference type="SUPFAM" id="SSF47413">
    <property type="entry name" value="lambda repressor-like DNA-binding domains"/>
    <property type="match status" value="1"/>
</dbReference>
<organism evidence="2 3">
    <name type="scientific">Solibaculum intestinale</name>
    <dbReference type="NCBI Taxonomy" id="3133165"/>
    <lineage>
        <taxon>Bacteria</taxon>
        <taxon>Bacillati</taxon>
        <taxon>Bacillota</taxon>
        <taxon>Clostridia</taxon>
        <taxon>Eubacteriales</taxon>
        <taxon>Oscillospiraceae</taxon>
        <taxon>Solibaculum</taxon>
    </lineage>
</organism>
<name>A0ABV1E1I8_9FIRM</name>
<evidence type="ECO:0000313" key="3">
    <source>
        <dbReference type="Proteomes" id="UP001489509"/>
    </source>
</evidence>